<proteinExistence type="predicted"/>
<gene>
    <name evidence="2" type="ORF">SAMN06265376_10977</name>
</gene>
<dbReference type="RefSeq" id="WP_089373568.1">
    <property type="nucleotide sequence ID" value="NZ_BMEP01000001.1"/>
</dbReference>
<organism evidence="2 3">
    <name type="scientific">Dokdonia pacifica</name>
    <dbReference type="NCBI Taxonomy" id="1627892"/>
    <lineage>
        <taxon>Bacteria</taxon>
        <taxon>Pseudomonadati</taxon>
        <taxon>Bacteroidota</taxon>
        <taxon>Flavobacteriia</taxon>
        <taxon>Flavobacteriales</taxon>
        <taxon>Flavobacteriaceae</taxon>
        <taxon>Dokdonia</taxon>
    </lineage>
</organism>
<evidence type="ECO:0000313" key="2">
    <source>
        <dbReference type="EMBL" id="SNS25793.1"/>
    </source>
</evidence>
<keyword evidence="3" id="KW-1185">Reference proteome</keyword>
<sequence>MTKKLNSNILQEILNHLIDDGYKITFEGQAWSNTRASWIYFNTRLNTDSLINRFDPKKELILHQNDDPRSGKEKGLIDKSTEEGIMGEF</sequence>
<dbReference type="OrthoDB" id="287704at2"/>
<feature type="region of interest" description="Disordered" evidence="1">
    <location>
        <begin position="64"/>
        <end position="89"/>
    </location>
</feature>
<protein>
    <submittedName>
        <fullName evidence="2">Uncharacterized protein</fullName>
    </submittedName>
</protein>
<feature type="compositionally biased region" description="Basic and acidic residues" evidence="1">
    <location>
        <begin position="64"/>
        <end position="82"/>
    </location>
</feature>
<reference evidence="2 3" key="1">
    <citation type="submission" date="2017-06" db="EMBL/GenBank/DDBJ databases">
        <authorList>
            <person name="Kim H.J."/>
            <person name="Triplett B.A."/>
        </authorList>
    </citation>
    <scope>NUCLEOTIDE SEQUENCE [LARGE SCALE GENOMIC DNA]</scope>
    <source>
        <strain evidence="2 3">DSM 25597</strain>
    </source>
</reference>
<evidence type="ECO:0000256" key="1">
    <source>
        <dbReference type="SAM" id="MobiDB-lite"/>
    </source>
</evidence>
<dbReference type="Proteomes" id="UP000198379">
    <property type="component" value="Unassembled WGS sequence"/>
</dbReference>
<dbReference type="EMBL" id="FZNY01000009">
    <property type="protein sequence ID" value="SNS25793.1"/>
    <property type="molecule type" value="Genomic_DNA"/>
</dbReference>
<accession>A0A239D2G9</accession>
<dbReference type="AlphaFoldDB" id="A0A239D2G9"/>
<name>A0A239D2G9_9FLAO</name>
<evidence type="ECO:0000313" key="3">
    <source>
        <dbReference type="Proteomes" id="UP000198379"/>
    </source>
</evidence>